<dbReference type="Proteomes" id="UP000619486">
    <property type="component" value="Unassembled WGS sequence"/>
</dbReference>
<protein>
    <submittedName>
        <fullName evidence="2">Uncharacterized protein</fullName>
    </submittedName>
</protein>
<dbReference type="AlphaFoldDB" id="A0A918LUY8"/>
<accession>A0A918LUY8</accession>
<evidence type="ECO:0000313" key="3">
    <source>
        <dbReference type="Proteomes" id="UP000619486"/>
    </source>
</evidence>
<feature type="region of interest" description="Disordered" evidence="1">
    <location>
        <begin position="39"/>
        <end position="59"/>
    </location>
</feature>
<organism evidence="2 3">
    <name type="scientific">Streptomyces purpureus</name>
    <dbReference type="NCBI Taxonomy" id="1951"/>
    <lineage>
        <taxon>Bacteria</taxon>
        <taxon>Bacillati</taxon>
        <taxon>Actinomycetota</taxon>
        <taxon>Actinomycetes</taxon>
        <taxon>Kitasatosporales</taxon>
        <taxon>Streptomycetaceae</taxon>
        <taxon>Streptomyces</taxon>
    </lineage>
</organism>
<keyword evidence="3" id="KW-1185">Reference proteome</keyword>
<evidence type="ECO:0000313" key="2">
    <source>
        <dbReference type="EMBL" id="GGT53553.1"/>
    </source>
</evidence>
<reference evidence="2" key="2">
    <citation type="submission" date="2020-09" db="EMBL/GenBank/DDBJ databases">
        <authorList>
            <person name="Sun Q."/>
            <person name="Ohkuma M."/>
        </authorList>
    </citation>
    <scope>NUCLEOTIDE SEQUENCE</scope>
    <source>
        <strain evidence="2">JCM 3172</strain>
    </source>
</reference>
<dbReference type="EMBL" id="BMQQ01000026">
    <property type="protein sequence ID" value="GGT53553.1"/>
    <property type="molecule type" value="Genomic_DNA"/>
</dbReference>
<proteinExistence type="predicted"/>
<comment type="caution">
    <text evidence="2">The sequence shown here is derived from an EMBL/GenBank/DDBJ whole genome shotgun (WGS) entry which is preliminary data.</text>
</comment>
<name>A0A918LUY8_9ACTN</name>
<sequence length="59" mass="6257">MLTLALWLLGHATGHPAGLAASASFAALIAAIGETGDWARRRRKARRHPPEKRDASTGP</sequence>
<evidence type="ECO:0000256" key="1">
    <source>
        <dbReference type="SAM" id="MobiDB-lite"/>
    </source>
</evidence>
<feature type="compositionally biased region" description="Basic residues" evidence="1">
    <location>
        <begin position="40"/>
        <end position="50"/>
    </location>
</feature>
<gene>
    <name evidence="2" type="ORF">GCM10014713_54290</name>
</gene>
<reference evidence="2" key="1">
    <citation type="journal article" date="2014" name="Int. J. Syst. Evol. Microbiol.">
        <title>Complete genome sequence of Corynebacterium casei LMG S-19264T (=DSM 44701T), isolated from a smear-ripened cheese.</title>
        <authorList>
            <consortium name="US DOE Joint Genome Institute (JGI-PGF)"/>
            <person name="Walter F."/>
            <person name="Albersmeier A."/>
            <person name="Kalinowski J."/>
            <person name="Ruckert C."/>
        </authorList>
    </citation>
    <scope>NUCLEOTIDE SEQUENCE</scope>
    <source>
        <strain evidence="2">JCM 3172</strain>
    </source>
</reference>